<dbReference type="InterPro" id="IPR019776">
    <property type="entry name" value="Flagellar_basal_body_rod_CS"/>
</dbReference>
<comment type="subunit">
    <text evidence="5 6">The basal body constitutes a major portion of the flagellar organelle and consists of four rings (L,P,S, and M) mounted on a central rod. The rod consists of about 26 subunits of FlgG in the distal portion, and FlgB, FlgC and FlgF are thought to build up the proximal portion of the rod with about 6 subunits each.</text>
</comment>
<dbReference type="Proteomes" id="UP000570361">
    <property type="component" value="Unassembled WGS sequence"/>
</dbReference>
<dbReference type="Pfam" id="PF00460">
    <property type="entry name" value="Flg_bb_rod"/>
    <property type="match status" value="1"/>
</dbReference>
<dbReference type="GO" id="GO:0030694">
    <property type="term" value="C:bacterial-type flagellum basal body, rod"/>
    <property type="evidence" value="ECO:0007669"/>
    <property type="project" value="UniProtKB-UniRule"/>
</dbReference>
<dbReference type="PROSITE" id="PS00588">
    <property type="entry name" value="FLAGELLA_BB_ROD"/>
    <property type="match status" value="1"/>
</dbReference>
<evidence type="ECO:0000313" key="10">
    <source>
        <dbReference type="Proteomes" id="UP000570361"/>
    </source>
</evidence>
<evidence type="ECO:0000259" key="8">
    <source>
        <dbReference type="Pfam" id="PF06429"/>
    </source>
</evidence>
<evidence type="ECO:0000256" key="1">
    <source>
        <dbReference type="ARBA" id="ARBA00004117"/>
    </source>
</evidence>
<keyword evidence="4 6" id="KW-0975">Bacterial flagellum</keyword>
<organism evidence="9 10">
    <name type="scientific">Paenibacillus phyllosphaerae</name>
    <dbReference type="NCBI Taxonomy" id="274593"/>
    <lineage>
        <taxon>Bacteria</taxon>
        <taxon>Bacillati</taxon>
        <taxon>Bacillota</taxon>
        <taxon>Bacilli</taxon>
        <taxon>Bacillales</taxon>
        <taxon>Paenibacillaceae</taxon>
        <taxon>Paenibacillus</taxon>
    </lineage>
</organism>
<proteinExistence type="inferred from homology"/>
<dbReference type="InterPro" id="IPR010930">
    <property type="entry name" value="Flg_bb/hook_C_dom"/>
</dbReference>
<evidence type="ECO:0000256" key="4">
    <source>
        <dbReference type="ARBA" id="ARBA00023143"/>
    </source>
</evidence>
<feature type="domain" description="Flagellar basal-body/hook protein C-terminal" evidence="8">
    <location>
        <begin position="102"/>
        <end position="145"/>
    </location>
</feature>
<keyword evidence="10" id="KW-1185">Reference proteome</keyword>
<evidence type="ECO:0000256" key="3">
    <source>
        <dbReference type="ARBA" id="ARBA00017941"/>
    </source>
</evidence>
<feature type="domain" description="Flagellar basal body rod protein N-terminal" evidence="7">
    <location>
        <begin position="8"/>
        <end position="37"/>
    </location>
</feature>
<comment type="similarity">
    <text evidence="2">Belongs to the flagella basal body rod proteins family.</text>
</comment>
<accession>A0A7W5AWG1</accession>
<dbReference type="PANTHER" id="PTHR30435">
    <property type="entry name" value="FLAGELLAR PROTEIN"/>
    <property type="match status" value="1"/>
</dbReference>
<dbReference type="RefSeq" id="WP_183598380.1">
    <property type="nucleotide sequence ID" value="NZ_JACHXK010000002.1"/>
</dbReference>
<dbReference type="GO" id="GO:0071978">
    <property type="term" value="P:bacterial-type flagellum-dependent swarming motility"/>
    <property type="evidence" value="ECO:0007669"/>
    <property type="project" value="TreeGrafter"/>
</dbReference>
<keyword evidence="9" id="KW-0282">Flagellum</keyword>
<dbReference type="AlphaFoldDB" id="A0A7W5AWG1"/>
<evidence type="ECO:0000256" key="6">
    <source>
        <dbReference type="RuleBase" id="RU362062"/>
    </source>
</evidence>
<dbReference type="Pfam" id="PF06429">
    <property type="entry name" value="Flg_bbr_C"/>
    <property type="match status" value="1"/>
</dbReference>
<evidence type="ECO:0000259" key="7">
    <source>
        <dbReference type="Pfam" id="PF00460"/>
    </source>
</evidence>
<dbReference type="PANTHER" id="PTHR30435:SF2">
    <property type="entry name" value="FLAGELLAR BASAL-BODY ROD PROTEIN FLGC"/>
    <property type="match status" value="1"/>
</dbReference>
<evidence type="ECO:0000256" key="5">
    <source>
        <dbReference type="ARBA" id="ARBA00025933"/>
    </source>
</evidence>
<sequence>MRITNGFDVSASALTAQRLRMDVISSNIANAETTRAKFVNGQYVPYARKMVVLEPTQQSFADVLNGKMNGGTSSGVKVSKIVEDQSPFKQVYDPTNPDADANGYVQMPNVDIAKEMVDMITASRSYEANVTALNTTKAMFSKALEIGK</sequence>
<dbReference type="NCBIfam" id="TIGR01395">
    <property type="entry name" value="FlgC"/>
    <property type="match status" value="1"/>
</dbReference>
<protein>
    <recommendedName>
        <fullName evidence="3 6">Flagellar basal-body rod protein FlgC</fullName>
    </recommendedName>
</protein>
<name>A0A7W5AWG1_9BACL</name>
<keyword evidence="9" id="KW-0966">Cell projection</keyword>
<dbReference type="EMBL" id="JACHXK010000002">
    <property type="protein sequence ID" value="MBB3109386.1"/>
    <property type="molecule type" value="Genomic_DNA"/>
</dbReference>
<reference evidence="9 10" key="1">
    <citation type="submission" date="2020-08" db="EMBL/GenBank/DDBJ databases">
        <title>Genomic Encyclopedia of Type Strains, Phase III (KMG-III): the genomes of soil and plant-associated and newly described type strains.</title>
        <authorList>
            <person name="Whitman W."/>
        </authorList>
    </citation>
    <scope>NUCLEOTIDE SEQUENCE [LARGE SCALE GENOMIC DNA]</scope>
    <source>
        <strain evidence="9 10">CECT 5862</strain>
    </source>
</reference>
<dbReference type="InterPro" id="IPR006299">
    <property type="entry name" value="FlgC"/>
</dbReference>
<comment type="caution">
    <text evidence="9">The sequence shown here is derived from an EMBL/GenBank/DDBJ whole genome shotgun (WGS) entry which is preliminary data.</text>
</comment>
<comment type="subcellular location">
    <subcellularLocation>
        <location evidence="1 6">Bacterial flagellum basal body</location>
    </subcellularLocation>
</comment>
<gene>
    <name evidence="9" type="ORF">FHS18_001438</name>
</gene>
<keyword evidence="9" id="KW-0969">Cilium</keyword>
<evidence type="ECO:0000256" key="2">
    <source>
        <dbReference type="ARBA" id="ARBA00009677"/>
    </source>
</evidence>
<evidence type="ECO:0000313" key="9">
    <source>
        <dbReference type="EMBL" id="MBB3109386.1"/>
    </source>
</evidence>
<dbReference type="InterPro" id="IPR001444">
    <property type="entry name" value="Flag_bb_rod_N"/>
</dbReference>